<dbReference type="AlphaFoldDB" id="W1Y1L6"/>
<evidence type="ECO:0000313" key="1">
    <source>
        <dbReference type="EMBL" id="ETJ36432.1"/>
    </source>
</evidence>
<dbReference type="InterPro" id="IPR045865">
    <property type="entry name" value="ACT-like_dom_sf"/>
</dbReference>
<gene>
    <name evidence="1" type="ORF">Q604_UNBC09308G0002</name>
</gene>
<dbReference type="Pfam" id="PF21699">
    <property type="entry name" value="TM1266-like"/>
    <property type="match status" value="1"/>
</dbReference>
<proteinExistence type="predicted"/>
<feature type="non-terminal residue" evidence="1">
    <location>
        <position position="1"/>
    </location>
</feature>
<dbReference type="NCBIfam" id="TIGR03959">
    <property type="entry name" value="hyd_TM1266"/>
    <property type="match status" value="1"/>
</dbReference>
<protein>
    <recommendedName>
        <fullName evidence="2">Iron-only hydrogenase system regulator</fullName>
    </recommendedName>
</protein>
<reference evidence="1" key="1">
    <citation type="submission" date="2013-12" db="EMBL/GenBank/DDBJ databases">
        <title>A Varibaculum cambriense genome reconstructed from a premature infant gut community with otherwise low bacterial novelty that shifts toward anaerobic metabolism during the third week of life.</title>
        <authorList>
            <person name="Brown C.T."/>
            <person name="Sharon I."/>
            <person name="Thomas B.C."/>
            <person name="Castelle C.J."/>
            <person name="Morowitz M.J."/>
            <person name="Banfield J.F."/>
        </authorList>
    </citation>
    <scope>NUCLEOTIDE SEQUENCE</scope>
</reference>
<dbReference type="SUPFAM" id="SSF55021">
    <property type="entry name" value="ACT-like"/>
    <property type="match status" value="1"/>
</dbReference>
<dbReference type="EMBL" id="AZMM01009308">
    <property type="protein sequence ID" value="ETJ36432.1"/>
    <property type="molecule type" value="Genomic_DNA"/>
</dbReference>
<sequence length="116" mass="12837">EIETPSNILKDVIPLEITQTSDINALLSKDELSTERKVAVVSIITDHSDVSEKINKLLGKNKKYIIGRMGMPYEDRGISIINVTLDAPEYVIQTLVSQLGFLSGVSVKAIYSQVKF</sequence>
<dbReference type="InterPro" id="IPR023860">
    <property type="entry name" value="FeFe-hyd_TM1266"/>
</dbReference>
<comment type="caution">
    <text evidence="1">The sequence shown here is derived from an EMBL/GenBank/DDBJ whole genome shotgun (WGS) entry which is preliminary data.</text>
</comment>
<accession>W1Y1L6</accession>
<organism evidence="1">
    <name type="scientific">human gut metagenome</name>
    <dbReference type="NCBI Taxonomy" id="408170"/>
    <lineage>
        <taxon>unclassified sequences</taxon>
        <taxon>metagenomes</taxon>
        <taxon>organismal metagenomes</taxon>
    </lineage>
</organism>
<evidence type="ECO:0008006" key="2">
    <source>
        <dbReference type="Google" id="ProtNLM"/>
    </source>
</evidence>
<dbReference type="InterPro" id="IPR027271">
    <property type="entry name" value="Acetolactate_synth/TF_NikR_C"/>
</dbReference>
<name>W1Y1L6_9ZZZZ</name>
<dbReference type="Gene3D" id="3.30.70.1150">
    <property type="entry name" value="ACT-like. Chain A, domain 2"/>
    <property type="match status" value="1"/>
</dbReference>